<dbReference type="HOGENOM" id="CLU_2346367_0_0_1"/>
<dbReference type="Proteomes" id="UP000002762">
    <property type="component" value="Unassembled WGS sequence"/>
</dbReference>
<evidence type="ECO:0000313" key="1">
    <source>
        <dbReference type="EMBL" id="EJP70371.1"/>
    </source>
</evidence>
<dbReference type="InParanoid" id="J5K8E3"/>
<evidence type="ECO:0000313" key="2">
    <source>
        <dbReference type="Proteomes" id="UP000002762"/>
    </source>
</evidence>
<protein>
    <submittedName>
        <fullName evidence="1">Uncharacterized protein</fullName>
    </submittedName>
</protein>
<dbReference type="GeneID" id="19883013"/>
<reference evidence="1 2" key="1">
    <citation type="journal article" date="2012" name="Sci. Rep.">
        <title>Genomic perspectives on the evolution of fungal entomopathogenicity in Beauveria bassiana.</title>
        <authorList>
            <person name="Xiao G."/>
            <person name="Ying S.H."/>
            <person name="Zheng P."/>
            <person name="Wang Z.L."/>
            <person name="Zhang S."/>
            <person name="Xie X.Q."/>
            <person name="Shang Y."/>
            <person name="St Leger R.J."/>
            <person name="Zhao G.P."/>
            <person name="Wang C."/>
            <person name="Feng M.G."/>
        </authorList>
    </citation>
    <scope>NUCLEOTIDE SEQUENCE [LARGE SCALE GENOMIC DNA]</scope>
    <source>
        <strain evidence="1 2">ARSEF 2860</strain>
    </source>
</reference>
<organism evidence="1 2">
    <name type="scientific">Beauveria bassiana (strain ARSEF 2860)</name>
    <name type="common">White muscardine disease fungus</name>
    <name type="synonym">Tritirachium shiotae</name>
    <dbReference type="NCBI Taxonomy" id="655819"/>
    <lineage>
        <taxon>Eukaryota</taxon>
        <taxon>Fungi</taxon>
        <taxon>Dikarya</taxon>
        <taxon>Ascomycota</taxon>
        <taxon>Pezizomycotina</taxon>
        <taxon>Sordariomycetes</taxon>
        <taxon>Hypocreomycetidae</taxon>
        <taxon>Hypocreales</taxon>
        <taxon>Cordycipitaceae</taxon>
        <taxon>Beauveria</taxon>
    </lineage>
</organism>
<dbReference type="AlphaFoldDB" id="J5K8E3"/>
<proteinExistence type="predicted"/>
<dbReference type="EMBL" id="JH725150">
    <property type="protein sequence ID" value="EJP70371.1"/>
    <property type="molecule type" value="Genomic_DNA"/>
</dbReference>
<dbReference type="RefSeq" id="XP_008593320.1">
    <property type="nucleotide sequence ID" value="XM_008595098.1"/>
</dbReference>
<sequence>MATVQSSVFRTTLSVATRLNRCICKQAPPFPIRLLEQHAVTSRDERDQLLTLLPALYRKESGDLAAVRNDEHRRDGLEHSGSPQVALALRIKIGQSG</sequence>
<name>J5K8E3_BEAB2</name>
<gene>
    <name evidence="1" type="ORF">BBA_00001</name>
</gene>
<keyword evidence="2" id="KW-1185">Reference proteome</keyword>
<accession>J5K8E3</accession>